<dbReference type="InterPro" id="IPR012774">
    <property type="entry name" value="EctD"/>
</dbReference>
<evidence type="ECO:0000256" key="10">
    <source>
        <dbReference type="NCBIfam" id="TIGR02408"/>
    </source>
</evidence>
<protein>
    <recommendedName>
        <fullName evidence="10">Ectoine hydroxylase</fullName>
        <ecNumber evidence="10">1.14.11.55</ecNumber>
    </recommendedName>
</protein>
<comment type="similarity">
    <text evidence="3">Belongs to the PhyH family. EctD subfamily.</text>
</comment>
<evidence type="ECO:0000256" key="3">
    <source>
        <dbReference type="ARBA" id="ARBA00007851"/>
    </source>
</evidence>
<keyword evidence="7 11" id="KW-0560">Oxidoreductase</keyword>
<keyword evidence="5" id="KW-0479">Metal-binding</keyword>
<dbReference type="Pfam" id="PF05721">
    <property type="entry name" value="PhyH"/>
    <property type="match status" value="1"/>
</dbReference>
<dbReference type="GO" id="GO:0005506">
    <property type="term" value="F:iron ion binding"/>
    <property type="evidence" value="ECO:0007669"/>
    <property type="project" value="UniProtKB-ARBA"/>
</dbReference>
<dbReference type="SUPFAM" id="SSF51197">
    <property type="entry name" value="Clavaminate synthase-like"/>
    <property type="match status" value="1"/>
</dbReference>
<evidence type="ECO:0000256" key="7">
    <source>
        <dbReference type="ARBA" id="ARBA00023002"/>
    </source>
</evidence>
<dbReference type="Proteomes" id="UP000463868">
    <property type="component" value="Chromosome"/>
</dbReference>
<accession>A0A857IMM2</accession>
<dbReference type="PANTHER" id="PTHR20883:SF48">
    <property type="entry name" value="ECTOINE DIOXYGENASE"/>
    <property type="match status" value="1"/>
</dbReference>
<evidence type="ECO:0000313" key="12">
    <source>
        <dbReference type="Proteomes" id="UP000463868"/>
    </source>
</evidence>
<comment type="catalytic activity">
    <reaction evidence="9">
        <text>L-ectoine + 2-oxoglutarate + O2 = 5-hydroxyectoine + succinate + CO2</text>
        <dbReference type="Rhea" id="RHEA:45740"/>
        <dbReference type="ChEBI" id="CHEBI:15379"/>
        <dbReference type="ChEBI" id="CHEBI:16526"/>
        <dbReference type="ChEBI" id="CHEBI:16810"/>
        <dbReference type="ChEBI" id="CHEBI:30031"/>
        <dbReference type="ChEBI" id="CHEBI:58515"/>
        <dbReference type="ChEBI" id="CHEBI:85413"/>
        <dbReference type="EC" id="1.14.11.55"/>
    </reaction>
</comment>
<dbReference type="Gene3D" id="2.60.120.620">
    <property type="entry name" value="q2cbj1_9rhob like domain"/>
    <property type="match status" value="1"/>
</dbReference>
<comment type="function">
    <text evidence="2">Involved in the biosynthesis of 5-hydroxyectoine, called compatible solute, which helps organisms to survive extreme osmotic stress by acting as a highly soluble organic osmolyte. Catalyzes the 2-oxoglutarate-dependent selective hydroxylation of L-ectoine to yield (4S,5S)-5-hydroxyectoine.</text>
</comment>
<reference evidence="11 12" key="1">
    <citation type="submission" date="2018-08" db="EMBL/GenBank/DDBJ databases">
        <title>Analysis of the genomic diversity of Mexican Acinetobacter haemolyticus clinical isolates.</title>
        <authorList>
            <person name="Castro-Jaimes S."/>
            <person name="Cevallos M.A."/>
        </authorList>
    </citation>
    <scope>NUCLEOTIDE SEQUENCE [LARGE SCALE GENOMIC DNA]</scope>
    <source>
        <strain evidence="11 12">AN43</strain>
    </source>
</reference>
<dbReference type="EMBL" id="CP031976">
    <property type="protein sequence ID" value="QHI14313.1"/>
    <property type="molecule type" value="Genomic_DNA"/>
</dbReference>
<evidence type="ECO:0000313" key="11">
    <source>
        <dbReference type="EMBL" id="QHI14313.1"/>
    </source>
</evidence>
<sequence length="301" mass="34269">MQMSNPYLTRRSDAAAIISRADPVVYDSILVEGATAQQKQDYATNGFLQIDDLFSTDEIKYLLDELHQMRHAYAMQQRPEAIIERESQEVRSIFNVHRLNDVFKNLVSDERVLNIARSLLGSEVYIHQSRINYKPGLHGKEFFWHSDFETWHSEDGMPRMRALSCSILLTDNNEHNGPLLVIPGSHQHYISCQGETPDEHYKKSLKKQEYGVPDGSLLRYLADMGGIHSCTGRAGSVVFFDCNLMHGSNSNITPFSRSNIFFVYNSIDNQLQQPLGGIQPRPEFIAAREDIAPIKPKNLIL</sequence>
<evidence type="ECO:0000256" key="2">
    <source>
        <dbReference type="ARBA" id="ARBA00004063"/>
    </source>
</evidence>
<dbReference type="InterPro" id="IPR008775">
    <property type="entry name" value="Phytyl_CoA_dOase-like"/>
</dbReference>
<evidence type="ECO:0000256" key="4">
    <source>
        <dbReference type="ARBA" id="ARBA00011738"/>
    </source>
</evidence>
<keyword evidence="8" id="KW-0408">Iron</keyword>
<organism evidence="11 12">
    <name type="scientific">Acinetobacter haemolyticus</name>
    <dbReference type="NCBI Taxonomy" id="29430"/>
    <lineage>
        <taxon>Bacteria</taxon>
        <taxon>Pseudomonadati</taxon>
        <taxon>Pseudomonadota</taxon>
        <taxon>Gammaproteobacteria</taxon>
        <taxon>Moraxellales</taxon>
        <taxon>Moraxellaceae</taxon>
        <taxon>Acinetobacter</taxon>
    </lineage>
</organism>
<comment type="subunit">
    <text evidence="4">Homodimer.</text>
</comment>
<comment type="cofactor">
    <cofactor evidence="1">
        <name>Fe(2+)</name>
        <dbReference type="ChEBI" id="CHEBI:29033"/>
    </cofactor>
</comment>
<dbReference type="NCBIfam" id="TIGR02408">
    <property type="entry name" value="ectoine_ThpD"/>
    <property type="match status" value="1"/>
</dbReference>
<dbReference type="EC" id="1.14.11.55" evidence="10"/>
<dbReference type="RefSeq" id="WP_005092321.1">
    <property type="nucleotide sequence ID" value="NZ_BKQF01000043.1"/>
</dbReference>
<evidence type="ECO:0000256" key="9">
    <source>
        <dbReference type="ARBA" id="ARBA00049228"/>
    </source>
</evidence>
<name>A0A857IMM2_ACIHA</name>
<evidence type="ECO:0000256" key="6">
    <source>
        <dbReference type="ARBA" id="ARBA00022964"/>
    </source>
</evidence>
<keyword evidence="6" id="KW-0223">Dioxygenase</keyword>
<dbReference type="PANTHER" id="PTHR20883">
    <property type="entry name" value="PHYTANOYL-COA DIOXYGENASE DOMAIN CONTAINING 1"/>
    <property type="match status" value="1"/>
</dbReference>
<dbReference type="GO" id="GO:0016706">
    <property type="term" value="F:2-oxoglutarate-dependent dioxygenase activity"/>
    <property type="evidence" value="ECO:0007669"/>
    <property type="project" value="InterPro"/>
</dbReference>
<evidence type="ECO:0000256" key="1">
    <source>
        <dbReference type="ARBA" id="ARBA00001954"/>
    </source>
</evidence>
<proteinExistence type="inferred from homology"/>
<gene>
    <name evidence="11" type="primary">thpD</name>
    <name evidence="11" type="ORF">AhaeAN43_13565</name>
</gene>
<evidence type="ECO:0000256" key="8">
    <source>
        <dbReference type="ARBA" id="ARBA00023004"/>
    </source>
</evidence>
<evidence type="ECO:0000256" key="5">
    <source>
        <dbReference type="ARBA" id="ARBA00022723"/>
    </source>
</evidence>
<dbReference type="AlphaFoldDB" id="A0A857IMM2"/>